<reference evidence="2 3" key="1">
    <citation type="submission" date="2013-02" db="EMBL/GenBank/DDBJ databases">
        <title>The Genome Annotation of Plasmodium falciparum FCH/4.</title>
        <authorList>
            <consortium name="The Broad Institute Genome Sequencing Platform"/>
            <consortium name="The Broad Institute Genome Sequencing Center for Infectious Disease"/>
            <person name="Neafsey D."/>
            <person name="Hoffman S."/>
            <person name="Volkman S."/>
            <person name="Rosenthal P."/>
            <person name="Walker B."/>
            <person name="Young S.K."/>
            <person name="Zeng Q."/>
            <person name="Gargeya S."/>
            <person name="Fitzgerald M."/>
            <person name="Haas B."/>
            <person name="Abouelleil A."/>
            <person name="Allen A.W."/>
            <person name="Alvarado L."/>
            <person name="Arachchi H.M."/>
            <person name="Berlin A.M."/>
            <person name="Chapman S.B."/>
            <person name="Gainer-Dewar J."/>
            <person name="Goldberg J."/>
            <person name="Griggs A."/>
            <person name="Gujja S."/>
            <person name="Hansen M."/>
            <person name="Howarth C."/>
            <person name="Imamovic A."/>
            <person name="Ireland A."/>
            <person name="Larimer J."/>
            <person name="McCowan C."/>
            <person name="Murphy C."/>
            <person name="Pearson M."/>
            <person name="Poon T.W."/>
            <person name="Priest M."/>
            <person name="Roberts A."/>
            <person name="Saif S."/>
            <person name="Shea T."/>
            <person name="Sisk P."/>
            <person name="Sykes S."/>
            <person name="Wortman J."/>
            <person name="Nusbaum C."/>
            <person name="Birren B."/>
        </authorList>
    </citation>
    <scope>NUCLEOTIDE SEQUENCE [LARGE SCALE GENOMIC DNA]</scope>
    <source>
        <strain evidence="2 3">FCH/4</strain>
    </source>
</reference>
<dbReference type="SMR" id="A0A024VUT0"/>
<dbReference type="Proteomes" id="UP000030656">
    <property type="component" value="Unassembled WGS sequence"/>
</dbReference>
<keyword evidence="1" id="KW-0472">Membrane</keyword>
<organism evidence="2 3">
    <name type="scientific">Plasmodium falciparum FCH/4</name>
    <dbReference type="NCBI Taxonomy" id="1036724"/>
    <lineage>
        <taxon>Eukaryota</taxon>
        <taxon>Sar</taxon>
        <taxon>Alveolata</taxon>
        <taxon>Apicomplexa</taxon>
        <taxon>Aconoidasida</taxon>
        <taxon>Haemosporida</taxon>
        <taxon>Plasmodiidae</taxon>
        <taxon>Plasmodium</taxon>
        <taxon>Plasmodium (Laverania)</taxon>
    </lineage>
</organism>
<proteinExistence type="predicted"/>
<feature type="transmembrane region" description="Helical" evidence="1">
    <location>
        <begin position="7"/>
        <end position="25"/>
    </location>
</feature>
<feature type="transmembrane region" description="Helical" evidence="1">
    <location>
        <begin position="37"/>
        <end position="57"/>
    </location>
</feature>
<protein>
    <submittedName>
        <fullName evidence="2">Uncharacterized protein</fullName>
    </submittedName>
</protein>
<sequence length="78" mass="9188">MKFLFHYLYYILVYIYFVSAQSGVVYDENQKSVQFHITLWIVITFIVAFLLGTYATYRISHTKDSLLYSKINASSNTK</sequence>
<dbReference type="AlphaFoldDB" id="A0A024VUT0"/>
<dbReference type="EMBL" id="KI927830">
    <property type="protein sequence ID" value="ETW31651.1"/>
    <property type="molecule type" value="Genomic_DNA"/>
</dbReference>
<accession>A0A024VUT0</accession>
<reference evidence="2 3" key="2">
    <citation type="submission" date="2013-02" db="EMBL/GenBank/DDBJ databases">
        <title>The Genome Sequence of Plasmodium falciparum FCH/4.</title>
        <authorList>
            <consortium name="The Broad Institute Genome Sequencing Platform"/>
            <consortium name="The Broad Institute Genome Sequencing Center for Infectious Disease"/>
            <person name="Neafsey D."/>
            <person name="Cheeseman I."/>
            <person name="Volkman S."/>
            <person name="Adams J."/>
            <person name="Walker B."/>
            <person name="Young S.K."/>
            <person name="Zeng Q."/>
            <person name="Gargeya S."/>
            <person name="Fitzgerald M."/>
            <person name="Haas B."/>
            <person name="Abouelleil A."/>
            <person name="Alvarado L."/>
            <person name="Arachchi H.M."/>
            <person name="Berlin A.M."/>
            <person name="Chapman S.B."/>
            <person name="Dewar J."/>
            <person name="Goldberg J."/>
            <person name="Griggs A."/>
            <person name="Gujja S."/>
            <person name="Hansen M."/>
            <person name="Howarth C."/>
            <person name="Imamovic A."/>
            <person name="Larimer J."/>
            <person name="McCowan C."/>
            <person name="Murphy C."/>
            <person name="Neiman D."/>
            <person name="Pearson M."/>
            <person name="Priest M."/>
            <person name="Roberts A."/>
            <person name="Saif S."/>
            <person name="Shea T."/>
            <person name="Sisk P."/>
            <person name="Sykes S."/>
            <person name="Wortman J."/>
            <person name="Nusbaum C."/>
            <person name="Birren B."/>
        </authorList>
    </citation>
    <scope>NUCLEOTIDE SEQUENCE [LARGE SCALE GENOMIC DNA]</scope>
    <source>
        <strain evidence="2 3">FCH/4</strain>
    </source>
</reference>
<name>A0A024VUT0_PLAFA</name>
<keyword evidence="1" id="KW-1133">Transmembrane helix</keyword>
<evidence type="ECO:0000256" key="1">
    <source>
        <dbReference type="SAM" id="Phobius"/>
    </source>
</evidence>
<gene>
    <name evidence="2" type="ORF">PFFCH_00909</name>
</gene>
<dbReference type="InterPro" id="IPR056355">
    <property type="entry name" value="Microp_apicomplexa_16"/>
</dbReference>
<evidence type="ECO:0000313" key="3">
    <source>
        <dbReference type="Proteomes" id="UP000030656"/>
    </source>
</evidence>
<keyword evidence="1" id="KW-0812">Transmembrane</keyword>
<dbReference type="Pfam" id="PF23529">
    <property type="entry name" value="Microp_apicomplexa_16"/>
    <property type="match status" value="1"/>
</dbReference>
<dbReference type="OrthoDB" id="381704at2759"/>
<evidence type="ECO:0000313" key="2">
    <source>
        <dbReference type="EMBL" id="ETW31651.1"/>
    </source>
</evidence>